<sequence length="128" mass="14288">MPKTSTVGEEFLLNKLSDLVREQIAQAGFTEALTFTLCSRDDVAAKLGKRIEDIPAVHISNPKTLDFQVARTTLLPGLLRTLAANKKMPSPLKLFEISDVVYADENTEIGARNIRNVLCCSLWKEIWI</sequence>
<name>A0AAN9VJB0_9ORTH</name>
<dbReference type="InterPro" id="IPR041616">
    <property type="entry name" value="PheRS_beta_core"/>
</dbReference>
<dbReference type="AlphaFoldDB" id="A0AAN9VJB0"/>
<dbReference type="Gene3D" id="3.30.930.10">
    <property type="entry name" value="Bira Bifunctional Protein, Domain 2"/>
    <property type="match status" value="1"/>
</dbReference>
<dbReference type="GO" id="GO:0009328">
    <property type="term" value="C:phenylalanine-tRNA ligase complex"/>
    <property type="evidence" value="ECO:0007669"/>
    <property type="project" value="TreeGrafter"/>
</dbReference>
<dbReference type="PANTHER" id="PTHR10947:SF0">
    <property type="entry name" value="PHENYLALANINE--TRNA LIGASE BETA SUBUNIT"/>
    <property type="match status" value="1"/>
</dbReference>
<comment type="caution">
    <text evidence="2">The sequence shown here is derived from an EMBL/GenBank/DDBJ whole genome shotgun (WGS) entry which is preliminary data.</text>
</comment>
<evidence type="ECO:0000313" key="3">
    <source>
        <dbReference type="Proteomes" id="UP001378592"/>
    </source>
</evidence>
<proteinExistence type="predicted"/>
<protein>
    <recommendedName>
        <fullName evidence="1">Phenylalanyl tRNA synthetase beta chain core domain-containing protein</fullName>
    </recommendedName>
</protein>
<organism evidence="2 3">
    <name type="scientific">Gryllus longicercus</name>
    <dbReference type="NCBI Taxonomy" id="2509291"/>
    <lineage>
        <taxon>Eukaryota</taxon>
        <taxon>Metazoa</taxon>
        <taxon>Ecdysozoa</taxon>
        <taxon>Arthropoda</taxon>
        <taxon>Hexapoda</taxon>
        <taxon>Insecta</taxon>
        <taxon>Pterygota</taxon>
        <taxon>Neoptera</taxon>
        <taxon>Polyneoptera</taxon>
        <taxon>Orthoptera</taxon>
        <taxon>Ensifera</taxon>
        <taxon>Gryllidea</taxon>
        <taxon>Grylloidea</taxon>
        <taxon>Gryllidae</taxon>
        <taxon>Gryllinae</taxon>
        <taxon>Gryllus</taxon>
    </lineage>
</organism>
<keyword evidence="3" id="KW-1185">Reference proteome</keyword>
<evidence type="ECO:0000313" key="2">
    <source>
        <dbReference type="EMBL" id="KAK7865984.1"/>
    </source>
</evidence>
<reference evidence="2 3" key="1">
    <citation type="submission" date="2024-03" db="EMBL/GenBank/DDBJ databases">
        <title>The genome assembly and annotation of the cricket Gryllus longicercus Weissman &amp; Gray.</title>
        <authorList>
            <person name="Szrajer S."/>
            <person name="Gray D."/>
            <person name="Ylla G."/>
        </authorList>
    </citation>
    <scope>NUCLEOTIDE SEQUENCE [LARGE SCALE GENOMIC DNA]</scope>
    <source>
        <strain evidence="2">DAG 2021-001</strain>
        <tissue evidence="2">Whole body minus gut</tissue>
    </source>
</reference>
<dbReference type="InterPro" id="IPR045864">
    <property type="entry name" value="aa-tRNA-synth_II/BPL/LPL"/>
</dbReference>
<evidence type="ECO:0000259" key="1">
    <source>
        <dbReference type="Pfam" id="PF17759"/>
    </source>
</evidence>
<dbReference type="Pfam" id="PF17759">
    <property type="entry name" value="tRNA_synthFbeta"/>
    <property type="match status" value="1"/>
</dbReference>
<gene>
    <name evidence="2" type="ORF">R5R35_012294</name>
</gene>
<accession>A0AAN9VJB0</accession>
<feature type="domain" description="Phenylalanyl tRNA synthetase beta chain core" evidence="1">
    <location>
        <begin position="1"/>
        <end position="117"/>
    </location>
</feature>
<dbReference type="GO" id="GO:0004826">
    <property type="term" value="F:phenylalanine-tRNA ligase activity"/>
    <property type="evidence" value="ECO:0007669"/>
    <property type="project" value="InterPro"/>
</dbReference>
<dbReference type="SUPFAM" id="SSF55681">
    <property type="entry name" value="Class II aaRS and biotin synthetases"/>
    <property type="match status" value="1"/>
</dbReference>
<dbReference type="Proteomes" id="UP001378592">
    <property type="component" value="Unassembled WGS sequence"/>
</dbReference>
<dbReference type="PANTHER" id="PTHR10947">
    <property type="entry name" value="PHENYLALANYL-TRNA SYNTHETASE BETA CHAIN AND LEUCINE-RICH REPEAT-CONTAINING PROTEIN 47"/>
    <property type="match status" value="1"/>
</dbReference>
<dbReference type="EMBL" id="JAZDUA010000158">
    <property type="protein sequence ID" value="KAK7865984.1"/>
    <property type="molecule type" value="Genomic_DNA"/>
</dbReference>
<dbReference type="GO" id="GO:0006432">
    <property type="term" value="P:phenylalanyl-tRNA aminoacylation"/>
    <property type="evidence" value="ECO:0007669"/>
    <property type="project" value="InterPro"/>
</dbReference>
<dbReference type="InterPro" id="IPR045060">
    <property type="entry name" value="Phe-tRNA-ligase_IIc_bsu"/>
</dbReference>